<dbReference type="InterPro" id="IPR013738">
    <property type="entry name" value="Beta_galactosidase_Trimer"/>
</dbReference>
<proteinExistence type="predicted"/>
<organism evidence="3 4">
    <name type="scientific">Nonomuraea indica</name>
    <dbReference type="NCBI Taxonomy" id="1581193"/>
    <lineage>
        <taxon>Bacteria</taxon>
        <taxon>Bacillati</taxon>
        <taxon>Actinomycetota</taxon>
        <taxon>Actinomycetes</taxon>
        <taxon>Streptosporangiales</taxon>
        <taxon>Streptosporangiaceae</taxon>
        <taxon>Nonomuraea</taxon>
    </lineage>
</organism>
<dbReference type="InterPro" id="IPR029062">
    <property type="entry name" value="Class_I_gatase-like"/>
</dbReference>
<accession>A0ABW8A320</accession>
<sequence>MVPSLYPLSDDDAANLRRYAEGGGTPVVSYLGGVADPYGRVRTGGHPGALRDLLGVGVEEFRPLEAPVTLSNGDTGTVWSELVRLRGAEAVAAYPDGSPAITRHGARGTSRPGSPTTAPPGCSACLRTARCSTVRRSAVLRCRARPRAA</sequence>
<name>A0ABW8A320_9ACTN</name>
<evidence type="ECO:0000313" key="4">
    <source>
        <dbReference type="Proteomes" id="UP001612928"/>
    </source>
</evidence>
<dbReference type="Gene3D" id="3.40.50.880">
    <property type="match status" value="1"/>
</dbReference>
<feature type="region of interest" description="Disordered" evidence="1">
    <location>
        <begin position="96"/>
        <end position="121"/>
    </location>
</feature>
<feature type="domain" description="Beta-galactosidase trimerisation" evidence="2">
    <location>
        <begin position="2"/>
        <end position="104"/>
    </location>
</feature>
<dbReference type="EMBL" id="JBITMB010000003">
    <property type="protein sequence ID" value="MFI7441184.1"/>
    <property type="molecule type" value="Genomic_DNA"/>
</dbReference>
<comment type="caution">
    <text evidence="3">The sequence shown here is derived from an EMBL/GenBank/DDBJ whole genome shotgun (WGS) entry which is preliminary data.</text>
</comment>
<dbReference type="SUPFAM" id="SSF52317">
    <property type="entry name" value="Class I glutamine amidotransferase-like"/>
    <property type="match status" value="1"/>
</dbReference>
<protein>
    <submittedName>
        <fullName evidence="3">Beta-galactosidase trimerization domain-containing protein</fullName>
    </submittedName>
</protein>
<dbReference type="RefSeq" id="WP_397020995.1">
    <property type="nucleotide sequence ID" value="NZ_JBITMB010000003.1"/>
</dbReference>
<evidence type="ECO:0000313" key="3">
    <source>
        <dbReference type="EMBL" id="MFI7441184.1"/>
    </source>
</evidence>
<evidence type="ECO:0000256" key="1">
    <source>
        <dbReference type="SAM" id="MobiDB-lite"/>
    </source>
</evidence>
<gene>
    <name evidence="3" type="ORF">ACIBP5_14610</name>
</gene>
<reference evidence="3 4" key="1">
    <citation type="submission" date="2024-10" db="EMBL/GenBank/DDBJ databases">
        <title>The Natural Products Discovery Center: Release of the First 8490 Sequenced Strains for Exploring Actinobacteria Biosynthetic Diversity.</title>
        <authorList>
            <person name="Kalkreuter E."/>
            <person name="Kautsar S.A."/>
            <person name="Yang D."/>
            <person name="Bader C.D."/>
            <person name="Teijaro C.N."/>
            <person name="Fluegel L."/>
            <person name="Davis C.M."/>
            <person name="Simpson J.R."/>
            <person name="Lauterbach L."/>
            <person name="Steele A.D."/>
            <person name="Gui C."/>
            <person name="Meng S."/>
            <person name="Li G."/>
            <person name="Viehrig K."/>
            <person name="Ye F."/>
            <person name="Su P."/>
            <person name="Kiefer A.F."/>
            <person name="Nichols A."/>
            <person name="Cepeda A.J."/>
            <person name="Yan W."/>
            <person name="Fan B."/>
            <person name="Jiang Y."/>
            <person name="Adhikari A."/>
            <person name="Zheng C.-J."/>
            <person name="Schuster L."/>
            <person name="Cowan T.M."/>
            <person name="Smanski M.J."/>
            <person name="Chevrette M.G."/>
            <person name="De Carvalho L.P.S."/>
            <person name="Shen B."/>
        </authorList>
    </citation>
    <scope>NUCLEOTIDE SEQUENCE [LARGE SCALE GENOMIC DNA]</scope>
    <source>
        <strain evidence="3 4">NPDC049503</strain>
    </source>
</reference>
<keyword evidence="4" id="KW-1185">Reference proteome</keyword>
<dbReference type="CDD" id="cd03143">
    <property type="entry name" value="A4_beta-galactosidase_middle_domain"/>
    <property type="match status" value="1"/>
</dbReference>
<dbReference type="Pfam" id="PF08532">
    <property type="entry name" value="Glyco_hydro_42M"/>
    <property type="match status" value="1"/>
</dbReference>
<evidence type="ECO:0000259" key="2">
    <source>
        <dbReference type="Pfam" id="PF08532"/>
    </source>
</evidence>
<dbReference type="Proteomes" id="UP001612928">
    <property type="component" value="Unassembled WGS sequence"/>
</dbReference>